<evidence type="ECO:0000256" key="1">
    <source>
        <dbReference type="SAM" id="MobiDB-lite"/>
    </source>
</evidence>
<sequence length="394" mass="45630">MNNSYKRLQEESRPSDDSKCKNVEDDRKYYYKIDQQTYLTDGVNENTNNHMKKIHVDTLMNKPDKRSDTSSLIDGFSPLTKALQGDRNSLLKSPYNGLELYNEYFNFSDTDNGRRLGDPYYRQSNEAFNYQQLDSCKFAVQRQFYGTFESYYGCIHSETECKSLIEKAKKGEILTVKKRLNQREKTLIRPGSVFVYTEEESNVKRWTDKKEWSPSRVQGCFLVYKELHGQLMKKTYASSQNDGIYHVVAYTLMSWDIQGTCCEYFRVQLGNSQRPICNAKDTKRNDLENNYSHYPSNRRDTTQKPGNSHFRMGNWNGDHNNIEIVSDDDYQTTTFNERNSAVTSFSETGDVDIPDTVVSCSERNDGFPRSILDVISCNEKNCGGVLGENEVIKE</sequence>
<protein>
    <submittedName>
        <fullName evidence="2">Uncharacterized protein</fullName>
    </submittedName>
</protein>
<dbReference type="InParanoid" id="L2GMC5"/>
<dbReference type="OrthoDB" id="5572844at2759"/>
<dbReference type="Pfam" id="PF09729">
    <property type="entry name" value="Gti1_Pac2"/>
    <property type="match status" value="1"/>
</dbReference>
<dbReference type="VEuPathDB" id="MicrosporidiaDB:VICG_01378"/>
<dbReference type="EMBL" id="JH370141">
    <property type="protein sequence ID" value="ELA41630.1"/>
    <property type="molecule type" value="Genomic_DNA"/>
</dbReference>
<dbReference type="HOGENOM" id="CLU_700580_0_0_1"/>
<dbReference type="RefSeq" id="XP_007604824.1">
    <property type="nucleotide sequence ID" value="XM_007604762.1"/>
</dbReference>
<keyword evidence="3" id="KW-1185">Reference proteome</keyword>
<evidence type="ECO:0000313" key="3">
    <source>
        <dbReference type="Proteomes" id="UP000011082"/>
    </source>
</evidence>
<feature type="compositionally biased region" description="Basic and acidic residues" evidence="1">
    <location>
        <begin position="7"/>
        <end position="21"/>
    </location>
</feature>
<evidence type="ECO:0000313" key="2">
    <source>
        <dbReference type="EMBL" id="ELA41630.1"/>
    </source>
</evidence>
<reference evidence="3" key="1">
    <citation type="submission" date="2011-05" db="EMBL/GenBank/DDBJ databases">
        <title>The genome sequence of Vittaforma corneae strain ATCC 50505.</title>
        <authorList>
            <consortium name="The Broad Institute Genome Sequencing Platform"/>
            <person name="Cuomo C."/>
            <person name="Didier E."/>
            <person name="Bowers L."/>
            <person name="Young S.K."/>
            <person name="Zeng Q."/>
            <person name="Gargeya S."/>
            <person name="Fitzgerald M."/>
            <person name="Haas B."/>
            <person name="Abouelleil A."/>
            <person name="Alvarado L."/>
            <person name="Arachchi H.M."/>
            <person name="Berlin A."/>
            <person name="Chapman S.B."/>
            <person name="Gearin G."/>
            <person name="Goldberg J."/>
            <person name="Griggs A."/>
            <person name="Gujja S."/>
            <person name="Hansen M."/>
            <person name="Heiman D."/>
            <person name="Howarth C."/>
            <person name="Larimer J."/>
            <person name="Lui A."/>
            <person name="MacDonald P.J.P."/>
            <person name="McCowen C."/>
            <person name="Montmayeur A."/>
            <person name="Murphy C."/>
            <person name="Neiman D."/>
            <person name="Pearson M."/>
            <person name="Priest M."/>
            <person name="Roberts A."/>
            <person name="Saif S."/>
            <person name="Shea T."/>
            <person name="Sisk P."/>
            <person name="Stolte C."/>
            <person name="Sykes S."/>
            <person name="Wortman J."/>
            <person name="Nusbaum C."/>
            <person name="Birren B."/>
        </authorList>
    </citation>
    <scope>NUCLEOTIDE SEQUENCE [LARGE SCALE GENOMIC DNA]</scope>
    <source>
        <strain evidence="3">ATCC 50505</strain>
    </source>
</reference>
<accession>L2GMC5</accession>
<dbReference type="PANTHER" id="PTHR28027:SF2">
    <property type="entry name" value="TRANSCRIPTIONAL REGULATOR MIT1"/>
    <property type="match status" value="1"/>
</dbReference>
<dbReference type="GeneID" id="19882089"/>
<name>L2GMC5_VITCO</name>
<gene>
    <name evidence="2" type="ORF">VICG_01378</name>
</gene>
<dbReference type="GO" id="GO:0003677">
    <property type="term" value="F:DNA binding"/>
    <property type="evidence" value="ECO:0007669"/>
    <property type="project" value="TreeGrafter"/>
</dbReference>
<dbReference type="Proteomes" id="UP000011082">
    <property type="component" value="Unassembled WGS sequence"/>
</dbReference>
<dbReference type="InterPro" id="IPR018608">
    <property type="entry name" value="Gti1/Pac2"/>
</dbReference>
<dbReference type="PANTHER" id="PTHR28027">
    <property type="entry name" value="TRANSCRIPTIONAL REGULATOR MIT1"/>
    <property type="match status" value="1"/>
</dbReference>
<proteinExistence type="predicted"/>
<dbReference type="AlphaFoldDB" id="L2GMC5"/>
<feature type="region of interest" description="Disordered" evidence="1">
    <location>
        <begin position="1"/>
        <end position="21"/>
    </location>
</feature>
<organism evidence="2 3">
    <name type="scientific">Vittaforma corneae (strain ATCC 50505)</name>
    <name type="common">Microsporidian parasite</name>
    <name type="synonym">Nosema corneum</name>
    <dbReference type="NCBI Taxonomy" id="993615"/>
    <lineage>
        <taxon>Eukaryota</taxon>
        <taxon>Fungi</taxon>
        <taxon>Fungi incertae sedis</taxon>
        <taxon>Microsporidia</taxon>
        <taxon>Nosematidae</taxon>
        <taxon>Vittaforma</taxon>
    </lineage>
</organism>